<keyword evidence="2" id="KW-0812">Transmembrane</keyword>
<dbReference type="EMBL" id="JAUFRC010000003">
    <property type="protein sequence ID" value="MDN3713895.1"/>
    <property type="molecule type" value="Genomic_DNA"/>
</dbReference>
<gene>
    <name evidence="3" type="ORF">QWZ10_22820</name>
</gene>
<protein>
    <submittedName>
        <fullName evidence="3">Uncharacterized protein</fullName>
    </submittedName>
</protein>
<comment type="caution">
    <text evidence="3">The sequence shown here is derived from an EMBL/GenBank/DDBJ whole genome shotgun (WGS) entry which is preliminary data.</text>
</comment>
<feature type="transmembrane region" description="Helical" evidence="2">
    <location>
        <begin position="33"/>
        <end position="52"/>
    </location>
</feature>
<reference evidence="4" key="1">
    <citation type="journal article" date="2019" name="Int. J. Syst. Evol. Microbiol.">
        <title>The Global Catalogue of Microorganisms (GCM) 10K type strain sequencing project: providing services to taxonomists for standard genome sequencing and annotation.</title>
        <authorList>
            <consortium name="The Broad Institute Genomics Platform"/>
            <consortium name="The Broad Institute Genome Sequencing Center for Infectious Disease"/>
            <person name="Wu L."/>
            <person name="Ma J."/>
        </authorList>
    </citation>
    <scope>NUCLEOTIDE SEQUENCE [LARGE SCALE GENOMIC DNA]</scope>
    <source>
        <strain evidence="4">CECT 8482</strain>
    </source>
</reference>
<keyword evidence="4" id="KW-1185">Reference proteome</keyword>
<evidence type="ECO:0000313" key="3">
    <source>
        <dbReference type="EMBL" id="MDN3713895.1"/>
    </source>
</evidence>
<evidence type="ECO:0000256" key="1">
    <source>
        <dbReference type="SAM" id="MobiDB-lite"/>
    </source>
</evidence>
<feature type="region of interest" description="Disordered" evidence="1">
    <location>
        <begin position="1"/>
        <end position="28"/>
    </location>
</feature>
<dbReference type="Proteomes" id="UP001243846">
    <property type="component" value="Unassembled WGS sequence"/>
</dbReference>
<evidence type="ECO:0000313" key="4">
    <source>
        <dbReference type="Proteomes" id="UP001243846"/>
    </source>
</evidence>
<feature type="compositionally biased region" description="Basic and acidic residues" evidence="1">
    <location>
        <begin position="1"/>
        <end position="12"/>
    </location>
</feature>
<accession>A0ABT8DBP1</accession>
<keyword evidence="2" id="KW-1133">Transmembrane helix</keyword>
<proteinExistence type="predicted"/>
<sequence length="174" mass="18991">MPINKSSDKARDAGAAATGGEQKAAGASNARPFGIVATGLAIAAIGLGWWQWGHDDEGGPSADERAVLERLPSGEGELLPDGRQMNILSSFMTSDGIFCREYETHRDRVMRISIACREFWDWNRRFSITVISEGELLLPGSGSMQNLDDYLTQSNLGQRLTPEREAESLEAFAD</sequence>
<keyword evidence="2" id="KW-0472">Membrane</keyword>
<dbReference type="RefSeq" id="WP_377687903.1">
    <property type="nucleotide sequence ID" value="NZ_JBHMDZ010000047.1"/>
</dbReference>
<name>A0ABT8DBP1_9RHOB</name>
<organism evidence="3 4">
    <name type="scientific">Paracoccus cavernae</name>
    <dbReference type="NCBI Taxonomy" id="1571207"/>
    <lineage>
        <taxon>Bacteria</taxon>
        <taxon>Pseudomonadati</taxon>
        <taxon>Pseudomonadota</taxon>
        <taxon>Alphaproteobacteria</taxon>
        <taxon>Rhodobacterales</taxon>
        <taxon>Paracoccaceae</taxon>
        <taxon>Paracoccus</taxon>
    </lineage>
</organism>
<evidence type="ECO:0000256" key="2">
    <source>
        <dbReference type="SAM" id="Phobius"/>
    </source>
</evidence>